<dbReference type="Gene3D" id="3.30.43.10">
    <property type="entry name" value="Uridine Diphospho-n-acetylenolpyruvylglucosamine Reductase, domain 2"/>
    <property type="match status" value="1"/>
</dbReference>
<keyword evidence="4" id="KW-0560">Oxidoreductase</keyword>
<dbReference type="GO" id="GO:0008720">
    <property type="term" value="F:D-lactate dehydrogenase (NAD+) activity"/>
    <property type="evidence" value="ECO:0007669"/>
    <property type="project" value="TreeGrafter"/>
</dbReference>
<evidence type="ECO:0000259" key="6">
    <source>
        <dbReference type="PROSITE" id="PS51387"/>
    </source>
</evidence>
<dbReference type="Gene3D" id="3.30.465.10">
    <property type="match status" value="1"/>
</dbReference>
<dbReference type="InterPro" id="IPR016166">
    <property type="entry name" value="FAD-bd_PCMH"/>
</dbReference>
<dbReference type="EMBL" id="CP001359">
    <property type="protein sequence ID" value="ACL64214.1"/>
    <property type="molecule type" value="Genomic_DNA"/>
</dbReference>
<dbReference type="InterPro" id="IPR004017">
    <property type="entry name" value="Cys_rich_dom"/>
</dbReference>
<accession>B8JDW9</accession>
<keyword evidence="2" id="KW-0285">Flavoprotein</keyword>
<sequence>MEQPEAGGRYLIPGLGRSADPAARLRAEREPYRRGGPFPAEAARALASDLARAVEGEVRFDDGARALYATDGSNYRQVPIGVVVPRSVDDVVATVATCRAHGAPVLSRGGGTSLAGQCCNVAVVMDFSKYVSRVLEVDPGNRLARVEPGCVLDVLRAAAERHHLTFGPDPSTHDHCTLGGMIGNDSCGVHSMMAGRTADNVRRLEVLTSDGLRTWVGETSDAERAAVVRAGGRKGALYAGLAALRDRVGDEVRARFPRIPRRVSGYNLDELLPERGFHLARALTGSEGTLVTILQAEVRLVNSPPARALLVLGFPDVFAAADRVPEVAALGPIGLEGIDERLVEDMRRKRLHPERLRLLPDGRGWLLVEFGGADRAEAEARARRCMDALGGGPRAPAMKLYDDPAEEAIVWKVRESGLGATARVPGRPDAWEGWEDSAVAPERLGEYLRALDGLLHGFGYHGALYGHFGQGCVHTRIDFDLTTASGIARYRAFVEAAADLVVSLGGSLSGEHGDGQSRGELLVKMFGPRLVDAFRDFKRLWDPGWRMNPGKKIDAYRLDENLRLGAGYVELRPRTAFAYPEDQGSFGRVAARCVGVGECRRDEGGVMCPSYRVTREEKHSTRGRAHLLHELMLGDPLRGGWRSPEVADALHLCLACKGCKSDCPMNVDMATYKAEFLSHHYRGRLRPRAAYAMGLVAWWARAASLAPGVANALARAPGLSALARRAGGIAPERALPAFAPVTFRRWFARRRAAAPGAAAGRGRSVVLFPDTFTDFFHPEIGIAAVEVLEAAGWQVRLPRRRLCCGRPLYDHGMLDLARRLLRQDLDALAPAAEAGTPVVVLEPSCAAVFRDELPNLLHGDRRADALAGRTRLLSELVDEAGDAFPVPRLDRRALVQVHCHHHAVMGEGAARRVLARMGLDAEVLDAGCCGMAGSFGFEAGDRYRVSMAVGERGVLPAVRRAPAQDLVLADGFSCRTQIEQGTGRRGLHLAEALRLAAEPGAAALDAEAWARGRRPRRAARDVLREAALLGAGAAALAALAYAGRTARTRS</sequence>
<dbReference type="SUPFAM" id="SSF56176">
    <property type="entry name" value="FAD-binding/transporter-associated domain-like"/>
    <property type="match status" value="1"/>
</dbReference>
<dbReference type="HOGENOM" id="CLU_010756_0_0_7"/>
<dbReference type="GO" id="GO:1903457">
    <property type="term" value="P:lactate catabolic process"/>
    <property type="evidence" value="ECO:0007669"/>
    <property type="project" value="TreeGrafter"/>
</dbReference>
<dbReference type="Pfam" id="PF13183">
    <property type="entry name" value="Fer4_8"/>
    <property type="match status" value="1"/>
</dbReference>
<dbReference type="InterPro" id="IPR016164">
    <property type="entry name" value="FAD-linked_Oxase-like_C"/>
</dbReference>
<proteinExistence type="predicted"/>
<keyword evidence="5" id="KW-0812">Transmembrane</keyword>
<dbReference type="InterPro" id="IPR004113">
    <property type="entry name" value="FAD-bd_oxidored_4_C"/>
</dbReference>
<keyword evidence="3" id="KW-0274">FAD</keyword>
<dbReference type="InterPro" id="IPR017896">
    <property type="entry name" value="4Fe4S_Fe-S-bd"/>
</dbReference>
<gene>
    <name evidence="7" type="ordered locus">A2cp1_0862</name>
</gene>
<evidence type="ECO:0000313" key="8">
    <source>
        <dbReference type="Proteomes" id="UP000007089"/>
    </source>
</evidence>
<dbReference type="InterPro" id="IPR016167">
    <property type="entry name" value="FAD-bd_PCMH_sub1"/>
</dbReference>
<dbReference type="PROSITE" id="PS51387">
    <property type="entry name" value="FAD_PCMH"/>
    <property type="match status" value="1"/>
</dbReference>
<keyword evidence="8" id="KW-1185">Reference proteome</keyword>
<dbReference type="SUPFAM" id="SSF46548">
    <property type="entry name" value="alpha-helical ferredoxin"/>
    <property type="match status" value="1"/>
</dbReference>
<dbReference type="InterPro" id="IPR036318">
    <property type="entry name" value="FAD-bd_PCMH-like_sf"/>
</dbReference>
<dbReference type="SUPFAM" id="SSF55103">
    <property type="entry name" value="FAD-linked oxidases, C-terminal domain"/>
    <property type="match status" value="1"/>
</dbReference>
<keyword evidence="5" id="KW-1133">Transmembrane helix</keyword>
<dbReference type="PANTHER" id="PTHR11748">
    <property type="entry name" value="D-LACTATE DEHYDROGENASE"/>
    <property type="match status" value="1"/>
</dbReference>
<dbReference type="Proteomes" id="UP000007089">
    <property type="component" value="Chromosome"/>
</dbReference>
<comment type="cofactor">
    <cofactor evidence="1">
        <name>FAD</name>
        <dbReference type="ChEBI" id="CHEBI:57692"/>
    </cofactor>
</comment>
<dbReference type="AlphaFoldDB" id="B8JDW9"/>
<dbReference type="InterPro" id="IPR016169">
    <property type="entry name" value="FAD-bd_PCMH_sub2"/>
</dbReference>
<keyword evidence="5" id="KW-0472">Membrane</keyword>
<evidence type="ECO:0000256" key="1">
    <source>
        <dbReference type="ARBA" id="ARBA00001974"/>
    </source>
</evidence>
<feature type="domain" description="FAD-binding PCMH-type" evidence="6">
    <location>
        <begin position="75"/>
        <end position="303"/>
    </location>
</feature>
<evidence type="ECO:0000256" key="2">
    <source>
        <dbReference type="ARBA" id="ARBA00022630"/>
    </source>
</evidence>
<dbReference type="InterPro" id="IPR006094">
    <property type="entry name" value="Oxid_FAD_bind_N"/>
</dbReference>
<dbReference type="PANTHER" id="PTHR11748:SF119">
    <property type="entry name" value="D-2-HYDROXYGLUTARATE DEHYDROGENASE"/>
    <property type="match status" value="1"/>
</dbReference>
<dbReference type="Pfam" id="PF02754">
    <property type="entry name" value="CCG"/>
    <property type="match status" value="1"/>
</dbReference>
<dbReference type="RefSeq" id="WP_012632222.1">
    <property type="nucleotide sequence ID" value="NC_011891.1"/>
</dbReference>
<dbReference type="Pfam" id="PF01565">
    <property type="entry name" value="FAD_binding_4"/>
    <property type="match status" value="1"/>
</dbReference>
<name>B8JDW9_ANAD2</name>
<protein>
    <submittedName>
        <fullName evidence="7">FAD linked oxidase domain protein</fullName>
    </submittedName>
</protein>
<evidence type="ECO:0000313" key="7">
    <source>
        <dbReference type="EMBL" id="ACL64214.1"/>
    </source>
</evidence>
<dbReference type="GO" id="GO:0004458">
    <property type="term" value="F:D-lactate dehydrogenase (cytochrome) activity"/>
    <property type="evidence" value="ECO:0007669"/>
    <property type="project" value="TreeGrafter"/>
</dbReference>
<evidence type="ECO:0000256" key="5">
    <source>
        <dbReference type="SAM" id="Phobius"/>
    </source>
</evidence>
<dbReference type="KEGG" id="acp:A2cp1_0862"/>
<evidence type="ECO:0000256" key="3">
    <source>
        <dbReference type="ARBA" id="ARBA00022827"/>
    </source>
</evidence>
<organism evidence="7 8">
    <name type="scientific">Anaeromyxobacter dehalogenans (strain ATCC BAA-258 / DSM 21875 / 2CP-1)</name>
    <dbReference type="NCBI Taxonomy" id="455488"/>
    <lineage>
        <taxon>Bacteria</taxon>
        <taxon>Pseudomonadati</taxon>
        <taxon>Myxococcota</taxon>
        <taxon>Myxococcia</taxon>
        <taxon>Myxococcales</taxon>
        <taxon>Cystobacterineae</taxon>
        <taxon>Anaeromyxobacteraceae</taxon>
        <taxon>Anaeromyxobacter</taxon>
    </lineage>
</organism>
<feature type="transmembrane region" description="Helical" evidence="5">
    <location>
        <begin position="1026"/>
        <end position="1043"/>
    </location>
</feature>
<reference evidence="7" key="1">
    <citation type="submission" date="2009-01" db="EMBL/GenBank/DDBJ databases">
        <title>Complete sequence of Anaeromyxobacter dehalogenans 2CP-1.</title>
        <authorList>
            <consortium name="US DOE Joint Genome Institute"/>
            <person name="Lucas S."/>
            <person name="Copeland A."/>
            <person name="Lapidus A."/>
            <person name="Glavina del Rio T."/>
            <person name="Dalin E."/>
            <person name="Tice H."/>
            <person name="Bruce D."/>
            <person name="Goodwin L."/>
            <person name="Pitluck S."/>
            <person name="Saunders E."/>
            <person name="Brettin T."/>
            <person name="Detter J.C."/>
            <person name="Han C."/>
            <person name="Larimer F."/>
            <person name="Land M."/>
            <person name="Hauser L."/>
            <person name="Kyrpides N."/>
            <person name="Ovchinnikova G."/>
            <person name="Beliaev A.S."/>
            <person name="Richardson P."/>
        </authorList>
    </citation>
    <scope>NUCLEOTIDE SEQUENCE</scope>
    <source>
        <strain evidence="7">2CP-1</strain>
    </source>
</reference>
<evidence type="ECO:0000256" key="4">
    <source>
        <dbReference type="ARBA" id="ARBA00023002"/>
    </source>
</evidence>
<dbReference type="GO" id="GO:0071949">
    <property type="term" value="F:FAD binding"/>
    <property type="evidence" value="ECO:0007669"/>
    <property type="project" value="InterPro"/>
</dbReference>
<dbReference type="Pfam" id="PF02913">
    <property type="entry name" value="FAD-oxidase_C"/>
    <property type="match status" value="1"/>
</dbReference>
<dbReference type="Gene3D" id="3.30.70.2740">
    <property type="match status" value="1"/>
</dbReference>